<protein>
    <recommendedName>
        <fullName evidence="3">HAT C-terminal dimerisation domain-containing protein</fullName>
    </recommendedName>
</protein>
<dbReference type="Proteomes" id="UP001160148">
    <property type="component" value="Unassembled WGS sequence"/>
</dbReference>
<accession>A0AAV0WGM2</accession>
<sequence length="235" mass="27880">MCGTKKDSVWVWKLAFLVDITKYMNDFNLKLQGKDVLICDVYTLVKAFRQKLILFKTQISKNCFIHFSTCDKYNKESKTQFPIDFAQKIISELKIQFKQRFSDLDVKSEEINIFQNPFSCDIEKLPPTLQMEMIDLKSNDALKIKHREETLIDFYKFLPDIQYTNLKKIAIEYISVFATTYLWEQTFSKMKYIKSKYRSAMTDKHLESILKIGTSNIQPQFDRILAENHQFQTSH</sequence>
<gene>
    <name evidence="1" type="ORF">MEUPH1_LOCUS10844</name>
</gene>
<dbReference type="EMBL" id="CARXXK010000002">
    <property type="protein sequence ID" value="CAI6354923.1"/>
    <property type="molecule type" value="Genomic_DNA"/>
</dbReference>
<dbReference type="PANTHER" id="PTHR45913">
    <property type="entry name" value="EPM2A-INTERACTING PROTEIN 1"/>
    <property type="match status" value="1"/>
</dbReference>
<name>A0AAV0WGM2_9HEMI</name>
<dbReference type="InterPro" id="IPR012337">
    <property type="entry name" value="RNaseH-like_sf"/>
</dbReference>
<evidence type="ECO:0000313" key="2">
    <source>
        <dbReference type="Proteomes" id="UP001160148"/>
    </source>
</evidence>
<organism evidence="1 2">
    <name type="scientific">Macrosiphum euphorbiae</name>
    <name type="common">potato aphid</name>
    <dbReference type="NCBI Taxonomy" id="13131"/>
    <lineage>
        <taxon>Eukaryota</taxon>
        <taxon>Metazoa</taxon>
        <taxon>Ecdysozoa</taxon>
        <taxon>Arthropoda</taxon>
        <taxon>Hexapoda</taxon>
        <taxon>Insecta</taxon>
        <taxon>Pterygota</taxon>
        <taxon>Neoptera</taxon>
        <taxon>Paraneoptera</taxon>
        <taxon>Hemiptera</taxon>
        <taxon>Sternorrhyncha</taxon>
        <taxon>Aphidomorpha</taxon>
        <taxon>Aphidoidea</taxon>
        <taxon>Aphididae</taxon>
        <taxon>Macrosiphini</taxon>
        <taxon>Macrosiphum</taxon>
    </lineage>
</organism>
<keyword evidence="2" id="KW-1185">Reference proteome</keyword>
<dbReference type="PANTHER" id="PTHR45913:SF21">
    <property type="entry name" value="DUF4371 DOMAIN-CONTAINING PROTEIN"/>
    <property type="match status" value="1"/>
</dbReference>
<evidence type="ECO:0000313" key="1">
    <source>
        <dbReference type="EMBL" id="CAI6354923.1"/>
    </source>
</evidence>
<proteinExistence type="predicted"/>
<dbReference type="AlphaFoldDB" id="A0AAV0WGM2"/>
<dbReference type="SUPFAM" id="SSF53098">
    <property type="entry name" value="Ribonuclease H-like"/>
    <property type="match status" value="1"/>
</dbReference>
<comment type="caution">
    <text evidence="1">The sequence shown here is derived from an EMBL/GenBank/DDBJ whole genome shotgun (WGS) entry which is preliminary data.</text>
</comment>
<evidence type="ECO:0008006" key="3">
    <source>
        <dbReference type="Google" id="ProtNLM"/>
    </source>
</evidence>
<reference evidence="1 2" key="1">
    <citation type="submission" date="2023-01" db="EMBL/GenBank/DDBJ databases">
        <authorList>
            <person name="Whitehead M."/>
        </authorList>
    </citation>
    <scope>NUCLEOTIDE SEQUENCE [LARGE SCALE GENOMIC DNA]</scope>
</reference>